<organism evidence="2">
    <name type="scientific">hydrothermal vent metagenome</name>
    <dbReference type="NCBI Taxonomy" id="652676"/>
    <lineage>
        <taxon>unclassified sequences</taxon>
        <taxon>metagenomes</taxon>
        <taxon>ecological metagenomes</taxon>
    </lineage>
</organism>
<feature type="transmembrane region" description="Helical" evidence="1">
    <location>
        <begin position="12"/>
        <end position="33"/>
    </location>
</feature>
<dbReference type="NCBIfam" id="TIGR02532">
    <property type="entry name" value="IV_pilin_GFxxxE"/>
    <property type="match status" value="1"/>
</dbReference>
<gene>
    <name evidence="2" type="ORF">MNBD_GAMMA16-1960</name>
</gene>
<keyword evidence="1" id="KW-0472">Membrane</keyword>
<name>A0A3B1A565_9ZZZZ</name>
<dbReference type="NCBIfam" id="TIGR02523">
    <property type="entry name" value="type_IV_pilV"/>
    <property type="match status" value="1"/>
</dbReference>
<reference evidence="2" key="1">
    <citation type="submission" date="2018-06" db="EMBL/GenBank/DDBJ databases">
        <authorList>
            <person name="Zhirakovskaya E."/>
        </authorList>
    </citation>
    <scope>NUCLEOTIDE SEQUENCE</scope>
</reference>
<keyword evidence="1" id="KW-0812">Transmembrane</keyword>
<dbReference type="InterPro" id="IPR012902">
    <property type="entry name" value="N_methyl_site"/>
</dbReference>
<keyword evidence="1" id="KW-1133">Transmembrane helix</keyword>
<protein>
    <recommendedName>
        <fullName evidence="3">Type IV fimbrial biogenesis protein PilV</fullName>
    </recommendedName>
</protein>
<proteinExistence type="predicted"/>
<dbReference type="PROSITE" id="PS00409">
    <property type="entry name" value="PROKAR_NTER_METHYL"/>
    <property type="match status" value="1"/>
</dbReference>
<accession>A0A3B1A565</accession>
<evidence type="ECO:0000256" key="1">
    <source>
        <dbReference type="SAM" id="Phobius"/>
    </source>
</evidence>
<dbReference type="InterPro" id="IPR013362">
    <property type="entry name" value="Pilus_4_PilV"/>
</dbReference>
<dbReference type="AlphaFoldDB" id="A0A3B1A565"/>
<dbReference type="EMBL" id="UOFO01000138">
    <property type="protein sequence ID" value="VAW88046.1"/>
    <property type="molecule type" value="Genomic_DNA"/>
</dbReference>
<sequence>MTKKTYYDPQSGLSLIELLVSLAIFSFGILSMAQLQTYALKTTALNLQTKQAIQLSQQIAESITANPAALILNSYEVDVLTTPLSTPCSPTCTASQHALNSLSNWKHDIITVLPGGEGSIQKSGNIYNILITWPQAGQSTNNNCSTALTLAKKHCFSYPVSVL</sequence>
<dbReference type="Pfam" id="PF07963">
    <property type="entry name" value="N_methyl"/>
    <property type="match status" value="1"/>
</dbReference>
<evidence type="ECO:0008006" key="3">
    <source>
        <dbReference type="Google" id="ProtNLM"/>
    </source>
</evidence>
<evidence type="ECO:0000313" key="2">
    <source>
        <dbReference type="EMBL" id="VAW88046.1"/>
    </source>
</evidence>